<organism evidence="2 3">
    <name type="scientific">Planktotalea frisia</name>
    <dbReference type="NCBI Taxonomy" id="696762"/>
    <lineage>
        <taxon>Bacteria</taxon>
        <taxon>Pseudomonadati</taxon>
        <taxon>Pseudomonadota</taxon>
        <taxon>Alphaproteobacteria</taxon>
        <taxon>Rhodobacterales</taxon>
        <taxon>Paracoccaceae</taxon>
        <taxon>Planktotalea</taxon>
    </lineage>
</organism>
<name>A0A1L9P2D5_9RHOB</name>
<keyword evidence="3" id="KW-1185">Reference proteome</keyword>
<keyword evidence="1" id="KW-0812">Transmembrane</keyword>
<sequence>MTLPEWTKPGIYGAIVGAIILAIVGFNWGGWTTGGTAEKMAQDLADEAVTTAMVPICLSASKADAERVEKLAIINQATRFKRRDAVMDTGWATLPGAEKPNRDLAAACMEELGLDAT</sequence>
<feature type="transmembrane region" description="Helical" evidence="1">
    <location>
        <begin position="12"/>
        <end position="31"/>
    </location>
</feature>
<accession>A0A1L9P2D5</accession>
<dbReference type="EMBL" id="MLCB01000008">
    <property type="protein sequence ID" value="OJI95661.1"/>
    <property type="molecule type" value="Genomic_DNA"/>
</dbReference>
<dbReference type="AlphaFoldDB" id="A0A1L9P2D5"/>
<dbReference type="OrthoDB" id="5514977at2"/>
<proteinExistence type="predicted"/>
<reference evidence="2 3" key="1">
    <citation type="submission" date="2016-10" db="EMBL/GenBank/DDBJ databases">
        <title>Genome sequence of Planktotalea frisia SH6-1.</title>
        <authorList>
            <person name="Poehlein A."/>
            <person name="Bakenhus I."/>
            <person name="Voget S."/>
            <person name="Brinkhoff T."/>
            <person name="Simon M."/>
        </authorList>
    </citation>
    <scope>NUCLEOTIDE SEQUENCE [LARGE SCALE GENOMIC DNA]</scope>
    <source>
        <strain evidence="2 3">SH6-1</strain>
    </source>
</reference>
<comment type="caution">
    <text evidence="2">The sequence shown here is derived from an EMBL/GenBank/DDBJ whole genome shotgun (WGS) entry which is preliminary data.</text>
</comment>
<dbReference type="Proteomes" id="UP000184514">
    <property type="component" value="Unassembled WGS sequence"/>
</dbReference>
<dbReference type="RefSeq" id="WP_072628800.1">
    <property type="nucleotide sequence ID" value="NZ_MLCB01000008.1"/>
</dbReference>
<evidence type="ECO:0000256" key="1">
    <source>
        <dbReference type="SAM" id="Phobius"/>
    </source>
</evidence>
<keyword evidence="1" id="KW-0472">Membrane</keyword>
<evidence type="ECO:0000313" key="2">
    <source>
        <dbReference type="EMBL" id="OJI95661.1"/>
    </source>
</evidence>
<dbReference type="STRING" id="696762.PFRI_00860"/>
<evidence type="ECO:0000313" key="3">
    <source>
        <dbReference type="Proteomes" id="UP000184514"/>
    </source>
</evidence>
<protein>
    <submittedName>
        <fullName evidence="2">Uncharacterized protein</fullName>
    </submittedName>
</protein>
<gene>
    <name evidence="2" type="ORF">PFRI_00860</name>
</gene>
<keyword evidence="1" id="KW-1133">Transmembrane helix</keyword>